<evidence type="ECO:0000256" key="1">
    <source>
        <dbReference type="SAM" id="Phobius"/>
    </source>
</evidence>
<organism evidence="2">
    <name type="scientific">hydrocarbon metagenome</name>
    <dbReference type="NCBI Taxonomy" id="938273"/>
    <lineage>
        <taxon>unclassified sequences</taxon>
        <taxon>metagenomes</taxon>
        <taxon>ecological metagenomes</taxon>
    </lineage>
</organism>
<sequence length="223" mass="25831">METLETMEALLLIALFYFVKVVIVFIILIFIRPVYQNWGASPEETSRSMPGDHLVVSPKLISTRAIDINAPPEQVWPWIIQIGYGRAGWYNYDIISRCLGMAHYIDGWRSCQRIVPELQDLQVRDRLRLSRRKGYIVADIKPHRVLVLHGKGTGNCHSWVYVCEPCEDGVHTRLIVRHRNKYSAWTDKILFECFDIGFFFMERSHLLGLKRLAEKNTPCVAGL</sequence>
<feature type="transmembrane region" description="Helical" evidence="1">
    <location>
        <begin position="12"/>
        <end position="31"/>
    </location>
</feature>
<comment type="caution">
    <text evidence="2">The sequence shown here is derived from an EMBL/GenBank/DDBJ whole genome shotgun (WGS) entry which is preliminary data.</text>
</comment>
<protein>
    <submittedName>
        <fullName evidence="2">Uncharacterized protein</fullName>
    </submittedName>
</protein>
<proteinExistence type="predicted"/>
<keyword evidence="1" id="KW-1133">Transmembrane helix</keyword>
<name>A0A0W8E5H7_9ZZZZ</name>
<dbReference type="CDD" id="cd07812">
    <property type="entry name" value="SRPBCC"/>
    <property type="match status" value="1"/>
</dbReference>
<keyword evidence="1" id="KW-0812">Transmembrane</keyword>
<dbReference type="AlphaFoldDB" id="A0A0W8E5H7"/>
<gene>
    <name evidence="2" type="ORF">ASZ90_018672</name>
</gene>
<dbReference type="SUPFAM" id="SSF55961">
    <property type="entry name" value="Bet v1-like"/>
    <property type="match status" value="1"/>
</dbReference>
<dbReference type="EMBL" id="LNQE01001865">
    <property type="protein sequence ID" value="KUG03892.1"/>
    <property type="molecule type" value="Genomic_DNA"/>
</dbReference>
<keyword evidence="1" id="KW-0472">Membrane</keyword>
<reference evidence="2" key="1">
    <citation type="journal article" date="2015" name="Proc. Natl. Acad. Sci. U.S.A.">
        <title>Networks of energetic and metabolic interactions define dynamics in microbial communities.</title>
        <authorList>
            <person name="Embree M."/>
            <person name="Liu J.K."/>
            <person name="Al-Bassam M.M."/>
            <person name="Zengler K."/>
        </authorList>
    </citation>
    <scope>NUCLEOTIDE SEQUENCE</scope>
</reference>
<evidence type="ECO:0000313" key="2">
    <source>
        <dbReference type="EMBL" id="KUG03892.1"/>
    </source>
</evidence>
<accession>A0A0W8E5H7</accession>